<feature type="transmembrane region" description="Helical" evidence="1">
    <location>
        <begin position="584"/>
        <end position="603"/>
    </location>
</feature>
<dbReference type="EMBL" id="KV878246">
    <property type="protein sequence ID" value="OJZ83077.1"/>
    <property type="molecule type" value="Genomic_DNA"/>
</dbReference>
<organism evidence="3 4">
    <name type="scientific">Aspergillus luchuensis (strain CBS 106.47)</name>
    <dbReference type="NCBI Taxonomy" id="1137211"/>
    <lineage>
        <taxon>Eukaryota</taxon>
        <taxon>Fungi</taxon>
        <taxon>Dikarya</taxon>
        <taxon>Ascomycota</taxon>
        <taxon>Pezizomycotina</taxon>
        <taxon>Eurotiomycetes</taxon>
        <taxon>Eurotiomycetidae</taxon>
        <taxon>Eurotiales</taxon>
        <taxon>Aspergillaceae</taxon>
        <taxon>Aspergillus</taxon>
        <taxon>Aspergillus subgen. Circumdati</taxon>
    </lineage>
</organism>
<keyword evidence="1" id="KW-1133">Transmembrane helix</keyword>
<evidence type="ECO:0000313" key="4">
    <source>
        <dbReference type="Proteomes" id="UP000184063"/>
    </source>
</evidence>
<dbReference type="OrthoDB" id="5429634at2759"/>
<evidence type="ECO:0000259" key="2">
    <source>
        <dbReference type="Pfam" id="PF20163"/>
    </source>
</evidence>
<gene>
    <name evidence="3" type="ORF">ASPFODRAFT_49723</name>
</gene>
<dbReference type="Pfam" id="PF20163">
    <property type="entry name" value="DUF6536"/>
    <property type="match status" value="1"/>
</dbReference>
<dbReference type="AlphaFoldDB" id="A0A1M3T8I7"/>
<feature type="transmembrane region" description="Helical" evidence="1">
    <location>
        <begin position="85"/>
        <end position="109"/>
    </location>
</feature>
<keyword evidence="1" id="KW-0472">Membrane</keyword>
<dbReference type="VEuPathDB" id="FungiDB:ASPFODRAFT_49723"/>
<dbReference type="InterPro" id="IPR046623">
    <property type="entry name" value="DUF6536"/>
</dbReference>
<protein>
    <recommendedName>
        <fullName evidence="2">DUF6536 domain-containing protein</fullName>
    </recommendedName>
</protein>
<sequence>MMKDLFPDRTRLWRWLSLQTRTYQYLHHSSRTAEGIELVPVHHASTSEITNCTQDGEHLAWPNPSLSSLKLSTHHDSKRRWVRGVLICTYAAFGVLIVNIILTIVAAAVSVASHSQRTMSSATIYKGSCDRTKAWTTGLHLLINVLSTIVLGASSYCMQCLTAPSRADVDRAHGKRMWLDIGVASVRNLAWADWPRLTLWLVLLVTSLPIHLIYNSAVFFALGTRQYDVLLASADFDFNRPPANYTSSYEECFEPNTAMNMSTFYANFPTFENLTKEECVRTYAMDFPTDLGTLILVTSNHTTSNEHLQWVELGTSVTDDWDARQPSYDWLCDQFGLSSSCTPSKLPLNQWVASPLVSWGGPVVKATIEVPSGLITVDGTDDSGLLGDTDDWSQDLTRDLQTLLLELSRYPSEHALQQYLDNSTHWLNNTWARAVSLVPVAGEAKCAADPLRPNDAGPWYPVEYCLSRKVTEQCELQFSPAICLVVILCNMLKVLCMSLTAWSNRTDIFLTVGDAVASFLSRPDPSTERMGLVSRSNLFRGPQPWPSLRRDYLQLAVKDASRPPAWETLPPRQRWMRALPTSQWIVTIGVCLTLLGVGGYYLSQAIYALQEEEHPWTFSALWQLGFGSATPYTIIFSPVSSNVIHMSLLANTPQIFISVGYFLYNNLLTHMLLVAEYDDYARQRKPLRVSWPQGSQRSSYYLSLPYRYSIPLMVASMLLHWLVSGSLYYVQINYIDPLGKDLVSDQLITCGYGPIAIVFALILGGVMTCTVVGLGMRRFASQMAIAGSCSAAISAACHPTEGEEHALKPIMWGEIPVAAVQPEDEDDVDEIICDHELEDRRYGNGNYSPLRKDTAGQEGVYGHCSFTSGEVITPNPSRLYI</sequence>
<reference evidence="4" key="1">
    <citation type="journal article" date="2017" name="Genome Biol.">
        <title>Comparative genomics reveals high biological diversity and specific adaptations in the industrially and medically important fungal genus Aspergillus.</title>
        <authorList>
            <person name="de Vries R.P."/>
            <person name="Riley R."/>
            <person name="Wiebenga A."/>
            <person name="Aguilar-Osorio G."/>
            <person name="Amillis S."/>
            <person name="Uchima C.A."/>
            <person name="Anderluh G."/>
            <person name="Asadollahi M."/>
            <person name="Askin M."/>
            <person name="Barry K."/>
            <person name="Battaglia E."/>
            <person name="Bayram O."/>
            <person name="Benocci T."/>
            <person name="Braus-Stromeyer S.A."/>
            <person name="Caldana C."/>
            <person name="Canovas D."/>
            <person name="Cerqueira G.C."/>
            <person name="Chen F."/>
            <person name="Chen W."/>
            <person name="Choi C."/>
            <person name="Clum A."/>
            <person name="Dos Santos R.A."/>
            <person name="Damasio A.R."/>
            <person name="Diallinas G."/>
            <person name="Emri T."/>
            <person name="Fekete E."/>
            <person name="Flipphi M."/>
            <person name="Freyberg S."/>
            <person name="Gallo A."/>
            <person name="Gournas C."/>
            <person name="Habgood R."/>
            <person name="Hainaut M."/>
            <person name="Harispe M.L."/>
            <person name="Henrissat B."/>
            <person name="Hilden K.S."/>
            <person name="Hope R."/>
            <person name="Hossain A."/>
            <person name="Karabika E."/>
            <person name="Karaffa L."/>
            <person name="Karanyi Z."/>
            <person name="Krasevec N."/>
            <person name="Kuo A."/>
            <person name="Kusch H."/>
            <person name="LaButti K."/>
            <person name="Lagendijk E.L."/>
            <person name="Lapidus A."/>
            <person name="Levasseur A."/>
            <person name="Lindquist E."/>
            <person name="Lipzen A."/>
            <person name="Logrieco A.F."/>
            <person name="MacCabe A."/>
            <person name="Maekelae M.R."/>
            <person name="Malavazi I."/>
            <person name="Melin P."/>
            <person name="Meyer V."/>
            <person name="Mielnichuk N."/>
            <person name="Miskei M."/>
            <person name="Molnar A.P."/>
            <person name="Mule G."/>
            <person name="Ngan C.Y."/>
            <person name="Orejas M."/>
            <person name="Orosz E."/>
            <person name="Ouedraogo J.P."/>
            <person name="Overkamp K.M."/>
            <person name="Park H.-S."/>
            <person name="Perrone G."/>
            <person name="Piumi F."/>
            <person name="Punt P.J."/>
            <person name="Ram A.F."/>
            <person name="Ramon A."/>
            <person name="Rauscher S."/>
            <person name="Record E."/>
            <person name="Riano-Pachon D.M."/>
            <person name="Robert V."/>
            <person name="Roehrig J."/>
            <person name="Ruller R."/>
            <person name="Salamov A."/>
            <person name="Salih N.S."/>
            <person name="Samson R.A."/>
            <person name="Sandor E."/>
            <person name="Sanguinetti M."/>
            <person name="Schuetze T."/>
            <person name="Sepcic K."/>
            <person name="Shelest E."/>
            <person name="Sherlock G."/>
            <person name="Sophianopoulou V."/>
            <person name="Squina F.M."/>
            <person name="Sun H."/>
            <person name="Susca A."/>
            <person name="Todd R.B."/>
            <person name="Tsang A."/>
            <person name="Unkles S.E."/>
            <person name="van de Wiele N."/>
            <person name="van Rossen-Uffink D."/>
            <person name="Oliveira J.V."/>
            <person name="Vesth T.C."/>
            <person name="Visser J."/>
            <person name="Yu J.-H."/>
            <person name="Zhou M."/>
            <person name="Andersen M.R."/>
            <person name="Archer D.B."/>
            <person name="Baker S.E."/>
            <person name="Benoit I."/>
            <person name="Brakhage A.A."/>
            <person name="Braus G.H."/>
            <person name="Fischer R."/>
            <person name="Frisvad J.C."/>
            <person name="Goldman G.H."/>
            <person name="Houbraken J."/>
            <person name="Oakley B."/>
            <person name="Pocsi I."/>
            <person name="Scazzocchio C."/>
            <person name="Seiboth B."/>
            <person name="vanKuyk P.A."/>
            <person name="Wortman J."/>
            <person name="Dyer P.S."/>
            <person name="Grigoriev I.V."/>
        </authorList>
    </citation>
    <scope>NUCLEOTIDE SEQUENCE [LARGE SCALE GENOMIC DNA]</scope>
    <source>
        <strain evidence="4">CBS 106.47</strain>
    </source>
</reference>
<name>A0A1M3T8I7_ASPLC</name>
<dbReference type="PANTHER" id="PTHR35395">
    <property type="entry name" value="DUF6536 DOMAIN-CONTAINING PROTEIN"/>
    <property type="match status" value="1"/>
</dbReference>
<feature type="domain" description="DUF6536" evidence="2">
    <location>
        <begin position="81"/>
        <end position="236"/>
    </location>
</feature>
<feature type="transmembrane region" description="Helical" evidence="1">
    <location>
        <begin position="197"/>
        <end position="222"/>
    </location>
</feature>
<feature type="transmembrane region" description="Helical" evidence="1">
    <location>
        <begin position="710"/>
        <end position="731"/>
    </location>
</feature>
<dbReference type="Proteomes" id="UP000184063">
    <property type="component" value="Unassembled WGS sequence"/>
</dbReference>
<accession>A0A1M3T8I7</accession>
<feature type="transmembrane region" description="Helical" evidence="1">
    <location>
        <begin position="615"/>
        <end position="635"/>
    </location>
</feature>
<evidence type="ECO:0000256" key="1">
    <source>
        <dbReference type="SAM" id="Phobius"/>
    </source>
</evidence>
<keyword evidence="1" id="KW-0812">Transmembrane</keyword>
<feature type="transmembrane region" description="Helical" evidence="1">
    <location>
        <begin position="751"/>
        <end position="774"/>
    </location>
</feature>
<feature type="transmembrane region" description="Helical" evidence="1">
    <location>
        <begin position="655"/>
        <end position="675"/>
    </location>
</feature>
<proteinExistence type="predicted"/>
<dbReference type="PANTHER" id="PTHR35395:SF1">
    <property type="entry name" value="DUF6536 DOMAIN-CONTAINING PROTEIN"/>
    <property type="match status" value="1"/>
</dbReference>
<evidence type="ECO:0000313" key="3">
    <source>
        <dbReference type="EMBL" id="OJZ83077.1"/>
    </source>
</evidence>